<gene>
    <name evidence="1" type="ORF">AB1300_19645</name>
</gene>
<keyword evidence="2" id="KW-1185">Reference proteome</keyword>
<evidence type="ECO:0000313" key="1">
    <source>
        <dbReference type="EMBL" id="MEX3747327.1"/>
    </source>
</evidence>
<proteinExistence type="predicted"/>
<dbReference type="Proteomes" id="UP001558534">
    <property type="component" value="Unassembled WGS sequence"/>
</dbReference>
<comment type="caution">
    <text evidence="1">The sequence shown here is derived from an EMBL/GenBank/DDBJ whole genome shotgun (WGS) entry which is preliminary data.</text>
</comment>
<dbReference type="EMBL" id="JBFRHK010000014">
    <property type="protein sequence ID" value="MEX3747327.1"/>
    <property type="molecule type" value="Genomic_DNA"/>
</dbReference>
<evidence type="ECO:0000313" key="2">
    <source>
        <dbReference type="Proteomes" id="UP001558534"/>
    </source>
</evidence>
<dbReference type="RefSeq" id="WP_368637875.1">
    <property type="nucleotide sequence ID" value="NZ_JBFRHK010000014.1"/>
</dbReference>
<protein>
    <recommendedName>
        <fullName evidence="3">Group-specific protein</fullName>
    </recommendedName>
</protein>
<reference evidence="1 2" key="1">
    <citation type="submission" date="2024-07" db="EMBL/GenBank/DDBJ databases">
        <title>Characterization of a bacterium isolated from hydrolysated instant sea cucumber by whole-genome sequencing and metabolomics.</title>
        <authorList>
            <person name="Luo X."/>
            <person name="Zhang Z."/>
            <person name="Zheng Z."/>
            <person name="Zhang W."/>
            <person name="Ming T."/>
            <person name="Jiao L."/>
            <person name="Su X."/>
            <person name="Kong F."/>
            <person name="Xu J."/>
        </authorList>
    </citation>
    <scope>NUCLEOTIDE SEQUENCE [LARGE SCALE GENOMIC DNA]</scope>
    <source>
        <strain evidence="1 2">XL-2024</strain>
    </source>
</reference>
<sequence length="188" mass="22544">MNSFVMRTDASTSLNFLIYIQNIFLNQNRKANKFKYPNFTLSPSFFKPNFENLFKTLWSDVCQTIDKDVSNDFLLGDFYYQELFNSNEENLQKFNEIRQSFQIWWDSLAGQFSIERSIDEQRDLLYQDLKILFDKYNFSPEQVISIYVIYDDSVFETRLATPYFIVASINTFYIHYKNLLGEIEKMLI</sequence>
<name>A0ABV3W2A4_9BACI</name>
<accession>A0ABV3W2A4</accession>
<organism evidence="1 2">
    <name type="scientific">Lysinibacillus xylanilyticus</name>
    <dbReference type="NCBI Taxonomy" id="582475"/>
    <lineage>
        <taxon>Bacteria</taxon>
        <taxon>Bacillati</taxon>
        <taxon>Bacillota</taxon>
        <taxon>Bacilli</taxon>
        <taxon>Bacillales</taxon>
        <taxon>Bacillaceae</taxon>
        <taxon>Lysinibacillus</taxon>
    </lineage>
</organism>
<evidence type="ECO:0008006" key="3">
    <source>
        <dbReference type="Google" id="ProtNLM"/>
    </source>
</evidence>